<dbReference type="GO" id="GO:0005886">
    <property type="term" value="C:plasma membrane"/>
    <property type="evidence" value="ECO:0007669"/>
    <property type="project" value="UniProtKB-SubCell"/>
</dbReference>
<keyword evidence="6" id="KW-0107">Calcium channel</keyword>
<keyword evidence="13" id="KW-0407">Ion channel</keyword>
<dbReference type="GO" id="GO:0005262">
    <property type="term" value="F:calcium channel activity"/>
    <property type="evidence" value="ECO:0007669"/>
    <property type="project" value="UniProtKB-KW"/>
</dbReference>
<keyword evidence="12" id="KW-0406">Ion transport</keyword>
<evidence type="ECO:0000256" key="4">
    <source>
        <dbReference type="ARBA" id="ARBA00022553"/>
    </source>
</evidence>
<evidence type="ECO:0000256" key="11">
    <source>
        <dbReference type="ARBA" id="ARBA00023043"/>
    </source>
</evidence>
<evidence type="ECO:0008006" key="18">
    <source>
        <dbReference type="Google" id="ProtNLM"/>
    </source>
</evidence>
<gene>
    <name evidence="16" type="primary">trpv6</name>
</gene>
<dbReference type="Gene3D" id="1.25.40.20">
    <property type="entry name" value="Ankyrin repeat-containing domain"/>
    <property type="match status" value="1"/>
</dbReference>
<evidence type="ECO:0000256" key="9">
    <source>
        <dbReference type="ARBA" id="ARBA00022837"/>
    </source>
</evidence>
<reference evidence="16" key="3">
    <citation type="submission" date="2020-05" db="EMBL/GenBank/DDBJ databases">
        <title>Electrophorus electricus (electric eel) genome, fEleEle1, primary haplotype.</title>
        <authorList>
            <person name="Myers G."/>
            <person name="Meyer A."/>
            <person name="Fedrigo O."/>
            <person name="Formenti G."/>
            <person name="Rhie A."/>
            <person name="Tracey A."/>
            <person name="Sims Y."/>
            <person name="Jarvis E.D."/>
        </authorList>
    </citation>
    <scope>NUCLEOTIDE SEQUENCE [LARGE SCALE GENOMIC DNA]</scope>
</reference>
<evidence type="ECO:0000256" key="13">
    <source>
        <dbReference type="ARBA" id="ARBA00023303"/>
    </source>
</evidence>
<feature type="transmembrane region" description="Helical" evidence="15">
    <location>
        <begin position="455"/>
        <end position="475"/>
    </location>
</feature>
<keyword evidence="11 14" id="KW-0040">ANK repeat</keyword>
<reference evidence="16" key="4">
    <citation type="submission" date="2025-08" db="UniProtKB">
        <authorList>
            <consortium name="Ensembl"/>
        </authorList>
    </citation>
    <scope>IDENTIFICATION</scope>
</reference>
<organism evidence="16 17">
    <name type="scientific">Electrophorus electricus</name>
    <name type="common">Electric eel</name>
    <name type="synonym">Gymnotus electricus</name>
    <dbReference type="NCBI Taxonomy" id="8005"/>
    <lineage>
        <taxon>Eukaryota</taxon>
        <taxon>Metazoa</taxon>
        <taxon>Chordata</taxon>
        <taxon>Craniata</taxon>
        <taxon>Vertebrata</taxon>
        <taxon>Euteleostomi</taxon>
        <taxon>Actinopterygii</taxon>
        <taxon>Neopterygii</taxon>
        <taxon>Teleostei</taxon>
        <taxon>Ostariophysi</taxon>
        <taxon>Gymnotiformes</taxon>
        <taxon>Gymnotoidei</taxon>
        <taxon>Gymnotidae</taxon>
        <taxon>Electrophorus</taxon>
    </lineage>
</organism>
<keyword evidence="17" id="KW-1185">Reference proteome</keyword>
<evidence type="ECO:0000256" key="1">
    <source>
        <dbReference type="ARBA" id="ARBA00004651"/>
    </source>
</evidence>
<sequence length="637" mass="73628">MLPSCQSLQLDRLPDNMTPALSQFNYWWSQLRFRCQNKKGWQEMLDETFLLQYKRYFLHTRALGETALHVAVMHEHLEAAVELMDGAPELINEPMTTDLYQGITALHIAVINQNVNLVQELIQRGAHVSTPRATGMYFRKRRKGLIYYGEHILAFACCTGNKKMMSMLIKAGANIRAQDTLGNTLLHILILQPNKINACEIMEFLLKHDAEMDATSPLDMLPNYKGLTPFKLAAKKGNVVIFQHLVNRRRIVQWKLGPLSSYLYDLSEIDSRADDVSVLHLIVSSQKREARRILEVTPVQQLINLKWNLYGKYYFRLLLLVYLLYIGTFTLCCMHRPLKDIPVNYTKADNDYTIRIQKTLKVCKFIPDILRVGVKRYFGQTALGGPFHVTLIIYAVLVVALCVLRTSEMMGEMVLMALCLVLGWLNVLYFARGFEILGPYVIVIQKIIFGDLTKFMWLSLIAITGFSTAVWMWYITQEPLSVPQYRSFPITFFTEFELTIGLIDLPVDHTVYTHPVVHLVHCCFSVVSHLLLISLLTAMMSDTQWRVGQERDELWRTQVVATTLMLEQRLPRYLWPRLGECGLLYELGLNDLWGICHRDFSDWYYNYDLNCMYSCFTVPCIHGSHSIEHLPSRIKNL</sequence>
<feature type="repeat" description="ANK" evidence="14">
    <location>
        <begin position="101"/>
        <end position="133"/>
    </location>
</feature>
<dbReference type="GO" id="GO:0005516">
    <property type="term" value="F:calmodulin binding"/>
    <property type="evidence" value="ECO:0007669"/>
    <property type="project" value="UniProtKB-KW"/>
</dbReference>
<keyword evidence="15" id="KW-0472">Membrane</keyword>
<evidence type="ECO:0000256" key="10">
    <source>
        <dbReference type="ARBA" id="ARBA00022860"/>
    </source>
</evidence>
<evidence type="ECO:0000256" key="14">
    <source>
        <dbReference type="PROSITE-ProRule" id="PRU00023"/>
    </source>
</evidence>
<keyword evidence="10" id="KW-0112">Calmodulin-binding</keyword>
<dbReference type="SMART" id="SM00248">
    <property type="entry name" value="ANK"/>
    <property type="match status" value="5"/>
</dbReference>
<dbReference type="Proteomes" id="UP000314983">
    <property type="component" value="Chromosome 10"/>
</dbReference>
<dbReference type="Pfam" id="PF12796">
    <property type="entry name" value="Ank_2"/>
    <property type="match status" value="1"/>
</dbReference>
<keyword evidence="8" id="KW-0677">Repeat</keyword>
<dbReference type="Ensembl" id="ENSEEET00000026454.2">
    <property type="protein sequence ID" value="ENSEEEP00000026157.2"/>
    <property type="gene ID" value="ENSEEEG00000012522.2"/>
</dbReference>
<reference evidence="17" key="2">
    <citation type="journal article" date="2017" name="Sci. Adv.">
        <title>A tail of two voltages: Proteomic comparison of the three electric organs of the electric eel.</title>
        <authorList>
            <person name="Traeger L.L."/>
            <person name="Sabat G."/>
            <person name="Barrett-Wilt G.A."/>
            <person name="Wells G.B."/>
            <person name="Sussman M.R."/>
        </authorList>
    </citation>
    <scope>NUCLEOTIDE SEQUENCE [LARGE SCALE GENOMIC DNA]</scope>
</reference>
<keyword evidence="3" id="KW-1003">Cell membrane</keyword>
<dbReference type="InterPro" id="IPR024862">
    <property type="entry name" value="TRPV"/>
</dbReference>
<feature type="transmembrane region" description="Helical" evidence="15">
    <location>
        <begin position="413"/>
        <end position="434"/>
    </location>
</feature>
<feature type="transmembrane region" description="Helical" evidence="15">
    <location>
        <begin position="385"/>
        <end position="407"/>
    </location>
</feature>
<feature type="transmembrane region" description="Helical" evidence="15">
    <location>
        <begin position="516"/>
        <end position="536"/>
    </location>
</feature>
<dbReference type="PRINTS" id="PR01765">
    <property type="entry name" value="ECACCHANNEL"/>
</dbReference>
<proteinExistence type="predicted"/>
<keyword evidence="15" id="KW-1133">Transmembrane helix</keyword>
<keyword evidence="5" id="KW-0109">Calcium transport</keyword>
<accession>A0A4W4FP69</accession>
<dbReference type="GO" id="GO:0046872">
    <property type="term" value="F:metal ion binding"/>
    <property type="evidence" value="ECO:0007669"/>
    <property type="project" value="UniProtKB-KW"/>
</dbReference>
<evidence type="ECO:0000313" key="17">
    <source>
        <dbReference type="Proteomes" id="UP000314983"/>
    </source>
</evidence>
<evidence type="ECO:0000256" key="15">
    <source>
        <dbReference type="SAM" id="Phobius"/>
    </source>
</evidence>
<feature type="repeat" description="ANK" evidence="14">
    <location>
        <begin position="148"/>
        <end position="180"/>
    </location>
</feature>
<name>A0A4W4FP69_ELEEL</name>
<reference evidence="17" key="1">
    <citation type="journal article" date="2014" name="Science">
        <title>Nonhuman genetics. Genomic basis for the convergent evolution of electric organs.</title>
        <authorList>
            <person name="Gallant J.R."/>
            <person name="Traeger L.L."/>
            <person name="Volkening J.D."/>
            <person name="Moffett H."/>
            <person name="Chen P.H."/>
            <person name="Novina C.D."/>
            <person name="Phillips G.N.Jr."/>
            <person name="Anand R."/>
            <person name="Wells G.B."/>
            <person name="Pinch M."/>
            <person name="Guth R."/>
            <person name="Unguez G.A."/>
            <person name="Albert J.S."/>
            <person name="Zakon H.H."/>
            <person name="Samanta M.P."/>
            <person name="Sussman M.R."/>
        </authorList>
    </citation>
    <scope>NUCLEOTIDE SEQUENCE [LARGE SCALE GENOMIC DNA]</scope>
</reference>
<reference evidence="16" key="5">
    <citation type="submission" date="2025-09" db="UniProtKB">
        <authorList>
            <consortium name="Ensembl"/>
        </authorList>
    </citation>
    <scope>IDENTIFICATION</scope>
</reference>
<dbReference type="GeneTree" id="ENSGT00940000156687"/>
<keyword evidence="9" id="KW-0106">Calcium</keyword>
<dbReference type="FunFam" id="1.25.40.20:FF:000270">
    <property type="entry name" value="Transient receptor potential cation channel subfamily V member 6"/>
    <property type="match status" value="1"/>
</dbReference>
<evidence type="ECO:0000256" key="3">
    <source>
        <dbReference type="ARBA" id="ARBA00022475"/>
    </source>
</evidence>
<dbReference type="InterPro" id="IPR002110">
    <property type="entry name" value="Ankyrin_rpt"/>
</dbReference>
<keyword evidence="4" id="KW-0597">Phosphoprotein</keyword>
<evidence type="ECO:0000256" key="5">
    <source>
        <dbReference type="ARBA" id="ARBA00022568"/>
    </source>
</evidence>
<dbReference type="AlphaFoldDB" id="A0A4W4FP69"/>
<evidence type="ECO:0000256" key="8">
    <source>
        <dbReference type="ARBA" id="ARBA00022737"/>
    </source>
</evidence>
<dbReference type="PROSITE" id="PS50297">
    <property type="entry name" value="ANK_REP_REGION"/>
    <property type="match status" value="1"/>
</dbReference>
<feature type="transmembrane region" description="Helical" evidence="15">
    <location>
        <begin position="313"/>
        <end position="334"/>
    </location>
</feature>
<dbReference type="SUPFAM" id="SSF48403">
    <property type="entry name" value="Ankyrin repeat"/>
    <property type="match status" value="1"/>
</dbReference>
<keyword evidence="2" id="KW-0813">Transport</keyword>
<comment type="subcellular location">
    <subcellularLocation>
        <location evidence="1">Cell membrane</location>
        <topology evidence="1">Multi-pass membrane protein</topology>
    </subcellularLocation>
</comment>
<dbReference type="GO" id="GO:0098703">
    <property type="term" value="P:calcium ion import across plasma membrane"/>
    <property type="evidence" value="ECO:0007669"/>
    <property type="project" value="TreeGrafter"/>
</dbReference>
<evidence type="ECO:0000313" key="16">
    <source>
        <dbReference type="Ensembl" id="ENSEEEP00000026157.2"/>
    </source>
</evidence>
<dbReference type="InterPro" id="IPR036770">
    <property type="entry name" value="Ankyrin_rpt-contain_sf"/>
</dbReference>
<dbReference type="PANTHER" id="PTHR10582:SF25">
    <property type="entry name" value="TRANSIENT RECEPTOR POTENTIAL CATION CHANNEL SUBFAMILY V MEMBER 6"/>
    <property type="match status" value="1"/>
</dbReference>
<dbReference type="InterPro" id="IPR008344">
    <property type="entry name" value="TRPV5/TRPV6"/>
</dbReference>
<evidence type="ECO:0000256" key="2">
    <source>
        <dbReference type="ARBA" id="ARBA00022448"/>
    </source>
</evidence>
<keyword evidence="7" id="KW-0479">Metal-binding</keyword>
<protein>
    <recommendedName>
        <fullName evidence="18">Ion transport domain-containing protein</fullName>
    </recommendedName>
</protein>
<dbReference type="Pfam" id="PF00023">
    <property type="entry name" value="Ank"/>
    <property type="match status" value="1"/>
</dbReference>
<evidence type="ECO:0000256" key="6">
    <source>
        <dbReference type="ARBA" id="ARBA00022673"/>
    </source>
</evidence>
<keyword evidence="15" id="KW-0812">Transmembrane</keyword>
<evidence type="ECO:0000256" key="7">
    <source>
        <dbReference type="ARBA" id="ARBA00022723"/>
    </source>
</evidence>
<dbReference type="PROSITE" id="PS50088">
    <property type="entry name" value="ANK_REPEAT"/>
    <property type="match status" value="2"/>
</dbReference>
<dbReference type="PANTHER" id="PTHR10582">
    <property type="entry name" value="TRANSIENT RECEPTOR POTENTIAL ION CHANNEL PROTEIN"/>
    <property type="match status" value="1"/>
</dbReference>
<evidence type="ECO:0000256" key="12">
    <source>
        <dbReference type="ARBA" id="ARBA00023065"/>
    </source>
</evidence>